<protein>
    <recommendedName>
        <fullName evidence="3">Phage tail assembly chaperone protein, E, or 41 or 14</fullName>
    </recommendedName>
</protein>
<evidence type="ECO:0008006" key="3">
    <source>
        <dbReference type="Google" id="ProtNLM"/>
    </source>
</evidence>
<keyword evidence="2" id="KW-1185">Reference proteome</keyword>
<dbReference type="STRING" id="937218.SAMN06297251_12319"/>
<dbReference type="EMBL" id="FWXR01000023">
    <property type="protein sequence ID" value="SMD06622.1"/>
    <property type="molecule type" value="Genomic_DNA"/>
</dbReference>
<proteinExistence type="predicted"/>
<accession>A0A1W2EB32</accession>
<name>A0A1W2EB32_9HYPH</name>
<dbReference type="AlphaFoldDB" id="A0A1W2EB32"/>
<evidence type="ECO:0000313" key="1">
    <source>
        <dbReference type="EMBL" id="SMD06622.1"/>
    </source>
</evidence>
<reference evidence="1 2" key="1">
    <citation type="submission" date="2017-04" db="EMBL/GenBank/DDBJ databases">
        <authorList>
            <person name="Afonso C.L."/>
            <person name="Miller P.J."/>
            <person name="Scott M.A."/>
            <person name="Spackman E."/>
            <person name="Goraichik I."/>
            <person name="Dimitrov K.M."/>
            <person name="Suarez D.L."/>
            <person name="Swayne D.E."/>
        </authorList>
    </citation>
    <scope>NUCLEOTIDE SEQUENCE [LARGE SCALE GENOMIC DNA]</scope>
    <source>
        <strain evidence="1 2">CGMCC 1.10972</strain>
    </source>
</reference>
<organism evidence="1 2">
    <name type="scientific">Fulvimarina manganoxydans</name>
    <dbReference type="NCBI Taxonomy" id="937218"/>
    <lineage>
        <taxon>Bacteria</taxon>
        <taxon>Pseudomonadati</taxon>
        <taxon>Pseudomonadota</taxon>
        <taxon>Alphaproteobacteria</taxon>
        <taxon>Hyphomicrobiales</taxon>
        <taxon>Aurantimonadaceae</taxon>
        <taxon>Fulvimarina</taxon>
    </lineage>
</organism>
<dbReference type="Proteomes" id="UP000192656">
    <property type="component" value="Unassembled WGS sequence"/>
</dbReference>
<evidence type="ECO:0000313" key="2">
    <source>
        <dbReference type="Proteomes" id="UP000192656"/>
    </source>
</evidence>
<sequence length="85" mass="9164">MTYAGRPAPFIVHLENPLIVDGKVVETIAIQPPAFGDTQAVRARVMTRHEMIAKQAGIDAQVLDALRSPDDERVVGAALLMAQEA</sequence>
<gene>
    <name evidence="1" type="ORF">SAMN06297251_12319</name>
</gene>